<proteinExistence type="inferred from homology"/>
<dbReference type="InterPro" id="IPR011009">
    <property type="entry name" value="Kinase-like_dom_sf"/>
</dbReference>
<reference evidence="3" key="1">
    <citation type="submission" date="2019-08" db="EMBL/GenBank/DDBJ databases">
        <title>Carotenoids and Carotenoid Binding Proteins in the Halophilic Cyanobacterium Euhalothece sp. ZM00.</title>
        <authorList>
            <person name="Cho S.M."/>
            <person name="Song J.Y."/>
            <person name="Park Y.-I."/>
        </authorList>
    </citation>
    <scope>NUCLEOTIDE SEQUENCE [LARGE SCALE GENOMIC DNA]</scope>
    <source>
        <strain evidence="3">Z-M001</strain>
    </source>
</reference>
<keyword evidence="4" id="KW-1185">Reference proteome</keyword>
<evidence type="ECO:0000259" key="2">
    <source>
        <dbReference type="Pfam" id="PF01636"/>
    </source>
</evidence>
<dbReference type="OrthoDB" id="9800774at2"/>
<dbReference type="GO" id="GO:0009088">
    <property type="term" value="P:threonine biosynthetic process"/>
    <property type="evidence" value="ECO:0007669"/>
    <property type="project" value="TreeGrafter"/>
</dbReference>
<dbReference type="PANTHER" id="PTHR21064">
    <property type="entry name" value="AMINOGLYCOSIDE PHOSPHOTRANSFERASE DOMAIN-CONTAINING PROTEIN-RELATED"/>
    <property type="match status" value="1"/>
</dbReference>
<gene>
    <name evidence="3" type="ORF">FRE64_10280</name>
</gene>
<dbReference type="KEGG" id="enn:FRE64_10280"/>
<dbReference type="Proteomes" id="UP000318453">
    <property type="component" value="Chromosome"/>
</dbReference>
<dbReference type="InterPro" id="IPR050249">
    <property type="entry name" value="Pseudomonas-type_ThrB"/>
</dbReference>
<dbReference type="PANTHER" id="PTHR21064:SF6">
    <property type="entry name" value="AMINOGLYCOSIDE PHOSPHOTRANSFERASE DOMAIN-CONTAINING PROTEIN"/>
    <property type="match status" value="1"/>
</dbReference>
<dbReference type="AlphaFoldDB" id="A0A5B8NQ90"/>
<evidence type="ECO:0000313" key="3">
    <source>
        <dbReference type="EMBL" id="QDZ41503.1"/>
    </source>
</evidence>
<dbReference type="Gene3D" id="3.30.200.20">
    <property type="entry name" value="Phosphorylase Kinase, domain 1"/>
    <property type="match status" value="1"/>
</dbReference>
<feature type="domain" description="Aminoglycoside phosphotransferase" evidence="2">
    <location>
        <begin position="40"/>
        <end position="263"/>
    </location>
</feature>
<dbReference type="Pfam" id="PF01636">
    <property type="entry name" value="APH"/>
    <property type="match status" value="1"/>
</dbReference>
<dbReference type="Gene3D" id="3.90.1200.10">
    <property type="match status" value="1"/>
</dbReference>
<dbReference type="SUPFAM" id="SSF56112">
    <property type="entry name" value="Protein kinase-like (PK-like)"/>
    <property type="match status" value="1"/>
</dbReference>
<protein>
    <submittedName>
        <fullName evidence="3">Phosphotransferase</fullName>
    </submittedName>
</protein>
<organism evidence="3 4">
    <name type="scientific">Euhalothece natronophila Z-M001</name>
    <dbReference type="NCBI Taxonomy" id="522448"/>
    <lineage>
        <taxon>Bacteria</taxon>
        <taxon>Bacillati</taxon>
        <taxon>Cyanobacteriota</taxon>
        <taxon>Cyanophyceae</taxon>
        <taxon>Oscillatoriophycideae</taxon>
        <taxon>Chroococcales</taxon>
        <taxon>Halothecacae</taxon>
        <taxon>Halothece cluster</taxon>
        <taxon>Euhalothece</taxon>
    </lineage>
</organism>
<dbReference type="GO" id="GO:0004413">
    <property type="term" value="F:homoserine kinase activity"/>
    <property type="evidence" value="ECO:0007669"/>
    <property type="project" value="TreeGrafter"/>
</dbReference>
<dbReference type="InterPro" id="IPR002575">
    <property type="entry name" value="Aminoglycoside_PTrfase"/>
</dbReference>
<keyword evidence="3" id="KW-0808">Transferase</keyword>
<evidence type="ECO:0000313" key="4">
    <source>
        <dbReference type="Proteomes" id="UP000318453"/>
    </source>
</evidence>
<comment type="similarity">
    <text evidence="1">Belongs to the pseudomonas-type ThrB family.</text>
</comment>
<name>A0A5B8NQ90_9CHRO</name>
<dbReference type="EMBL" id="CP042326">
    <property type="protein sequence ID" value="QDZ41503.1"/>
    <property type="molecule type" value="Genomic_DNA"/>
</dbReference>
<accession>A0A5B8NQ90</accession>
<evidence type="ECO:0000256" key="1">
    <source>
        <dbReference type="ARBA" id="ARBA00038240"/>
    </source>
</evidence>
<sequence length="322" mass="36999">MQCQVTYSTVALEAVTAAVAQHYDIGVVKNCRFWYHGLSDIYLIETSINRYIFRISHHHWRSRSEILFELEFLTFLRYHQLPVASPLHTKTGELCLEIEAPEGTRYGALFEYAEGSVPLGDCNYTQSHKLGETVAKIHQVSRNFSSSSERSPLTPSLIVDESIRIIAPFLEKQTDHLRTLLSIAGKVKDELEHLPMTPPYWTVCWGDPHSGNAHFTHDDQLMLFDFDQCGYGWRAFDVAKFRQVSLQAGCSHTIREAFLDGYESIIPLTPIELDALQALSIAAFIWGWGIHLNRALYFDYSRLDDYYFNRRLEKLKQLQSGN</sequence>